<dbReference type="AlphaFoldDB" id="A0A291P555"/>
<organism evidence="1 2">
    <name type="scientific">Halomonas beimenensis</name>
    <dbReference type="NCBI Taxonomy" id="475662"/>
    <lineage>
        <taxon>Bacteria</taxon>
        <taxon>Pseudomonadati</taxon>
        <taxon>Pseudomonadota</taxon>
        <taxon>Gammaproteobacteria</taxon>
        <taxon>Oceanospirillales</taxon>
        <taxon>Halomonadaceae</taxon>
        <taxon>Halomonas</taxon>
    </lineage>
</organism>
<gene>
    <name evidence="1" type="ORF">BEI_1012</name>
</gene>
<dbReference type="Proteomes" id="UP000219993">
    <property type="component" value="Chromosome"/>
</dbReference>
<dbReference type="EMBL" id="CP021435">
    <property type="protein sequence ID" value="ATJ81999.1"/>
    <property type="molecule type" value="Genomic_DNA"/>
</dbReference>
<sequence>MAARTSLIVNIEIFQFDGLRFIAAHIFHLHLNRYDVFFYRVLH</sequence>
<evidence type="ECO:0000313" key="1">
    <source>
        <dbReference type="EMBL" id="ATJ81999.1"/>
    </source>
</evidence>
<reference evidence="1 2" key="1">
    <citation type="journal article" date="2017" name="Sci. Rep.">
        <title>Revealing the Saline Adaptation Strategies of the Halophilic Bacterium Halomonas beimenensis through High-throughput Omics and Transposon Mutagenesis Approaches.</title>
        <authorList>
            <person name="Chen Y.H."/>
            <person name="Lin S.S."/>
            <person name="Shyu Y.T."/>
        </authorList>
    </citation>
    <scope>NUCLEOTIDE SEQUENCE [LARGE SCALE GENOMIC DNA]</scope>
    <source>
        <strain evidence="1 2">NTU-111</strain>
    </source>
</reference>
<protein>
    <submittedName>
        <fullName evidence="1">Uncharacterized protein</fullName>
    </submittedName>
</protein>
<accession>A0A291P555</accession>
<proteinExistence type="predicted"/>
<name>A0A291P555_9GAMM</name>
<keyword evidence="2" id="KW-1185">Reference proteome</keyword>
<evidence type="ECO:0000313" key="2">
    <source>
        <dbReference type="Proteomes" id="UP000219993"/>
    </source>
</evidence>
<dbReference type="KEGG" id="hbe:BEI_1012"/>